<dbReference type="RefSeq" id="XP_024338140.1">
    <property type="nucleotide sequence ID" value="XM_024485874.1"/>
</dbReference>
<evidence type="ECO:0000256" key="1">
    <source>
        <dbReference type="PROSITE-ProRule" id="PRU00267"/>
    </source>
</evidence>
<dbReference type="Pfam" id="PF00505">
    <property type="entry name" value="HMG_box"/>
    <property type="match status" value="1"/>
</dbReference>
<sequence length="1047" mass="117155">MSSGRGRYPLRQDNTYFPPPAVSGHQNGWAAPFQPAGTANGHPPLSPAHYLFVNGYMARPEAPQQPVPCPFPYAPMHTTNIPAAPSAMVAATTATPNKSRPAKKRNSSPDNSKGTRSAKIQRVSQDAPDIEMLDASPAPPKRNGPQKHGTAHTRARARARARKGVPKVPPNAYIIFRSDYIRKHHVKSSIPGAGGLQTHISGIWNAMSAPERAVWYQKHAEAKEQHRRDYPHLYVPEEVGSSDDDDDPHDEDYIPEKSETDEPADTVAFFQVHDVAEASTSPILPNDVPLHEEQRTGTAHVSATQLPLAPVPPPIEPIPDSYATRGPFASLPDSLKRIINNWDDASSPPVTPHVSATEMEPPAVPLPDAQQDQAQRSQCDVIPEPGSPATVGASSYDQPADVSTAPNRLSMIGRLNLESTTAQYNSYTEPLELCTFQDICRSVLTKEGEMMVFRSIAFPDIHVVGVPTSIAKNTGKIASSILLEQAPPYHQRCGCRPDSQLKIMCRTSDAGIKKAIGLVVFAVVHRLGRFFVHTQARKMRQEETERLSSGLTLYIKNLRQSYRTLENSSQQRDERRRLDLGPVAVAAVWHLNTLYSGHLPTMLRVIRLFSASSGSRHRNLARLARTSNAFFVPAIDALWYTLSSTKPIIHLLDFLPFGTPAKAFAETASSRNDRTCPLWRLHYYAGRIRKLSVTQYVNQQRELAAYARLRSASEFQPLFTGLNELEIVWYDIQHYQDLLDFTSLVAVPSLHRMSVKLNLEQRHGLDMLLPVLEIFICKAASVQSLKVELPWEARQDANVALLQKVMSFKRLEALELYGFYVSVTQLSDVLGHSDGLSYLKVHVANAGLPGSLSHSPALFPRLNVLETIGRSAHIMKLVKLLPKTLTDLRLTVQTSFPLEINNICIRIKHHFRSFGKLKKLRISYVDYLNRNYQIRPFIRLFAIGPLFDIDTLEDVTINFGEQVLIWRDDDLLALANAWPRLKSLRLNWPPADIPHVPTLHTLVLFAQCCSHLQSLDLCHNRIYGFTEIRNYQNHHRQAPYMHANCLN</sequence>
<dbReference type="GeneID" id="36330823"/>
<feature type="compositionally biased region" description="Basic and acidic residues" evidence="2">
    <location>
        <begin position="251"/>
        <end position="260"/>
    </location>
</feature>
<dbReference type="GO" id="GO:0005634">
    <property type="term" value="C:nucleus"/>
    <property type="evidence" value="ECO:0007669"/>
    <property type="project" value="UniProtKB-UniRule"/>
</dbReference>
<keyword evidence="1" id="KW-0238">DNA-binding</keyword>
<feature type="DNA-binding region" description="HMG box" evidence="1">
    <location>
        <begin position="166"/>
        <end position="234"/>
    </location>
</feature>
<dbReference type="AlphaFoldDB" id="A0A1X6MYP6"/>
<proteinExistence type="predicted"/>
<name>A0A1X6MYP6_9APHY</name>
<evidence type="ECO:0000259" key="3">
    <source>
        <dbReference type="PROSITE" id="PS50118"/>
    </source>
</evidence>
<keyword evidence="5" id="KW-1185">Reference proteome</keyword>
<dbReference type="SUPFAM" id="SSF52047">
    <property type="entry name" value="RNI-like"/>
    <property type="match status" value="1"/>
</dbReference>
<organism evidence="4 5">
    <name type="scientific">Postia placenta MAD-698-R-SB12</name>
    <dbReference type="NCBI Taxonomy" id="670580"/>
    <lineage>
        <taxon>Eukaryota</taxon>
        <taxon>Fungi</taxon>
        <taxon>Dikarya</taxon>
        <taxon>Basidiomycota</taxon>
        <taxon>Agaricomycotina</taxon>
        <taxon>Agaricomycetes</taxon>
        <taxon>Polyporales</taxon>
        <taxon>Adustoporiaceae</taxon>
        <taxon>Rhodonia</taxon>
    </lineage>
</organism>
<dbReference type="InterPro" id="IPR036910">
    <property type="entry name" value="HMG_box_dom_sf"/>
</dbReference>
<evidence type="ECO:0000256" key="2">
    <source>
        <dbReference type="SAM" id="MobiDB-lite"/>
    </source>
</evidence>
<dbReference type="EMBL" id="KZ110599">
    <property type="protein sequence ID" value="OSX61346.1"/>
    <property type="molecule type" value="Genomic_DNA"/>
</dbReference>
<feature type="domain" description="HMG box" evidence="3">
    <location>
        <begin position="166"/>
        <end position="234"/>
    </location>
</feature>
<dbReference type="PROSITE" id="PS50118">
    <property type="entry name" value="HMG_BOX_2"/>
    <property type="match status" value="1"/>
</dbReference>
<feature type="region of interest" description="Disordered" evidence="2">
    <location>
        <begin position="1"/>
        <end position="23"/>
    </location>
</feature>
<dbReference type="SMART" id="SM00398">
    <property type="entry name" value="HMG"/>
    <property type="match status" value="1"/>
</dbReference>
<dbReference type="SUPFAM" id="SSF47095">
    <property type="entry name" value="HMG-box"/>
    <property type="match status" value="1"/>
</dbReference>
<protein>
    <recommendedName>
        <fullName evidence="3">HMG box domain-containing protein</fullName>
    </recommendedName>
</protein>
<dbReference type="InterPro" id="IPR009071">
    <property type="entry name" value="HMG_box_dom"/>
</dbReference>
<feature type="compositionally biased region" description="Acidic residues" evidence="2">
    <location>
        <begin position="240"/>
        <end position="250"/>
    </location>
</feature>
<dbReference type="Gene3D" id="1.10.30.10">
    <property type="entry name" value="High mobility group box domain"/>
    <property type="match status" value="1"/>
</dbReference>
<evidence type="ECO:0000313" key="5">
    <source>
        <dbReference type="Proteomes" id="UP000194127"/>
    </source>
</evidence>
<dbReference type="Gene3D" id="3.80.10.10">
    <property type="entry name" value="Ribonuclease Inhibitor"/>
    <property type="match status" value="1"/>
</dbReference>
<dbReference type="OrthoDB" id="6247875at2759"/>
<keyword evidence="1" id="KW-0539">Nucleus</keyword>
<feature type="region of interest" description="Disordered" evidence="2">
    <location>
        <begin position="88"/>
        <end position="165"/>
    </location>
</feature>
<evidence type="ECO:0000313" key="4">
    <source>
        <dbReference type="EMBL" id="OSX61346.1"/>
    </source>
</evidence>
<feature type="compositionally biased region" description="Basic residues" evidence="2">
    <location>
        <begin position="149"/>
        <end position="165"/>
    </location>
</feature>
<dbReference type="GO" id="GO:0003677">
    <property type="term" value="F:DNA binding"/>
    <property type="evidence" value="ECO:0007669"/>
    <property type="project" value="UniProtKB-UniRule"/>
</dbReference>
<reference evidence="4 5" key="1">
    <citation type="submission" date="2017-04" db="EMBL/GenBank/DDBJ databases">
        <title>Genome Sequence of the Model Brown-Rot Fungus Postia placenta SB12.</title>
        <authorList>
            <consortium name="DOE Joint Genome Institute"/>
            <person name="Gaskell J."/>
            <person name="Kersten P."/>
            <person name="Larrondo L.F."/>
            <person name="Canessa P."/>
            <person name="Martinez D."/>
            <person name="Hibbett D."/>
            <person name="Schmoll M."/>
            <person name="Kubicek C.P."/>
            <person name="Martinez A.T."/>
            <person name="Yadav J."/>
            <person name="Master E."/>
            <person name="Magnuson J.K."/>
            <person name="James T."/>
            <person name="Yaver D."/>
            <person name="Berka R."/>
            <person name="Labutti K."/>
            <person name="Lipzen A."/>
            <person name="Aerts A."/>
            <person name="Barry K."/>
            <person name="Henrissat B."/>
            <person name="Blanchette R."/>
            <person name="Grigoriev I."/>
            <person name="Cullen D."/>
        </authorList>
    </citation>
    <scope>NUCLEOTIDE SEQUENCE [LARGE SCALE GENOMIC DNA]</scope>
    <source>
        <strain evidence="4 5">MAD-698-R-SB12</strain>
    </source>
</reference>
<accession>A0A1X6MYP6</accession>
<feature type="region of interest" description="Disordered" evidence="2">
    <location>
        <begin position="225"/>
        <end position="263"/>
    </location>
</feature>
<dbReference type="InterPro" id="IPR032675">
    <property type="entry name" value="LRR_dom_sf"/>
</dbReference>
<feature type="region of interest" description="Disordered" evidence="2">
    <location>
        <begin position="343"/>
        <end position="400"/>
    </location>
</feature>
<dbReference type="Proteomes" id="UP000194127">
    <property type="component" value="Unassembled WGS sequence"/>
</dbReference>
<gene>
    <name evidence="4" type="ORF">POSPLADRAFT_1146026</name>
</gene>